<dbReference type="InterPro" id="IPR001781">
    <property type="entry name" value="Znf_LIM"/>
</dbReference>
<evidence type="ECO:0000256" key="2">
    <source>
        <dbReference type="ARBA" id="ARBA00022737"/>
    </source>
</evidence>
<dbReference type="GO" id="GO:0046872">
    <property type="term" value="F:metal ion binding"/>
    <property type="evidence" value="ECO:0007669"/>
    <property type="project" value="UniProtKB-KW"/>
</dbReference>
<evidence type="ECO:0000259" key="6">
    <source>
        <dbReference type="PROSITE" id="PS50023"/>
    </source>
</evidence>
<dbReference type="PANTHER" id="PTHR24205">
    <property type="entry name" value="FOUR AND A HALF LIM DOMAINS PROTEIN"/>
    <property type="match status" value="1"/>
</dbReference>
<dbReference type="PANTHER" id="PTHR24205:SF16">
    <property type="entry name" value="GH01042P-RELATED"/>
    <property type="match status" value="1"/>
</dbReference>
<dbReference type="SMART" id="SM00132">
    <property type="entry name" value="LIM"/>
    <property type="match status" value="2"/>
</dbReference>
<organism evidence="7 8">
    <name type="scientific">Trichuris muris</name>
    <name type="common">Mouse whipworm</name>
    <dbReference type="NCBI Taxonomy" id="70415"/>
    <lineage>
        <taxon>Eukaryota</taxon>
        <taxon>Metazoa</taxon>
        <taxon>Ecdysozoa</taxon>
        <taxon>Nematoda</taxon>
        <taxon>Enoplea</taxon>
        <taxon>Dorylaimia</taxon>
        <taxon>Trichinellida</taxon>
        <taxon>Trichuridae</taxon>
        <taxon>Trichuris</taxon>
    </lineage>
</organism>
<evidence type="ECO:0000313" key="8">
    <source>
        <dbReference type="WBParaSite" id="TMUE_0000001400.1"/>
    </source>
</evidence>
<proteinExistence type="predicted"/>
<dbReference type="Pfam" id="PF00412">
    <property type="entry name" value="LIM"/>
    <property type="match status" value="2"/>
</dbReference>
<dbReference type="STRING" id="70415.A0A5S6Q2F2"/>
<keyword evidence="1 5" id="KW-0479">Metal-binding</keyword>
<dbReference type="GO" id="GO:0003712">
    <property type="term" value="F:transcription coregulator activity"/>
    <property type="evidence" value="ECO:0007669"/>
    <property type="project" value="TreeGrafter"/>
</dbReference>
<feature type="domain" description="LIM zinc-binding" evidence="6">
    <location>
        <begin position="23"/>
        <end position="83"/>
    </location>
</feature>
<dbReference type="PROSITE" id="PS00478">
    <property type="entry name" value="LIM_DOMAIN_1"/>
    <property type="match status" value="2"/>
</dbReference>
<reference evidence="7" key="2">
    <citation type="submission" date="2014-03" db="EMBL/GenBank/DDBJ databases">
        <title>The whipworm genome and dual-species transcriptomics of an intimate host-pathogen interaction.</title>
        <authorList>
            <person name="Foth B.J."/>
            <person name="Tsai I.J."/>
            <person name="Reid A.J."/>
            <person name="Bancroft A.J."/>
            <person name="Nichol S."/>
            <person name="Tracey A."/>
            <person name="Holroyd N."/>
            <person name="Cotton J.A."/>
            <person name="Stanley E.J."/>
            <person name="Zarowiecki M."/>
            <person name="Liu J.Z."/>
            <person name="Huckvale T."/>
            <person name="Cooper P.J."/>
            <person name="Grencis R.K."/>
            <person name="Berriman M."/>
        </authorList>
    </citation>
    <scope>NUCLEOTIDE SEQUENCE [LARGE SCALE GENOMIC DNA]</scope>
    <source>
        <strain evidence="7">Edinburgh</strain>
    </source>
</reference>
<name>A0A5S6Q2F2_TRIMR</name>
<evidence type="ECO:0000313" key="9">
    <source>
        <dbReference type="WBParaSite" id="TMUE_0000001524.1"/>
    </source>
</evidence>
<keyword evidence="3 5" id="KW-0862">Zinc</keyword>
<dbReference type="Proteomes" id="UP000046395">
    <property type="component" value="Unassembled WGS sequence"/>
</dbReference>
<reference evidence="8 9" key="3">
    <citation type="submission" date="2019-12" db="UniProtKB">
        <authorList>
            <consortium name="WormBaseParasite"/>
        </authorList>
    </citation>
    <scope>IDENTIFICATION</scope>
</reference>
<dbReference type="GO" id="GO:0005634">
    <property type="term" value="C:nucleus"/>
    <property type="evidence" value="ECO:0007669"/>
    <property type="project" value="TreeGrafter"/>
</dbReference>
<evidence type="ECO:0000256" key="1">
    <source>
        <dbReference type="ARBA" id="ARBA00022723"/>
    </source>
</evidence>
<dbReference type="PROSITE" id="PS50023">
    <property type="entry name" value="LIM_DOMAIN_2"/>
    <property type="match status" value="1"/>
</dbReference>
<dbReference type="GO" id="GO:0030018">
    <property type="term" value="C:Z disc"/>
    <property type="evidence" value="ECO:0007669"/>
    <property type="project" value="TreeGrafter"/>
</dbReference>
<evidence type="ECO:0000313" key="7">
    <source>
        <dbReference type="Proteomes" id="UP000046395"/>
    </source>
</evidence>
<accession>A0A5S6Q2F2</accession>
<sequence length="152" mass="17196">MAEMAEKPAARMTSSAHQNSFLKCCAACKGQILGLHHYSDGRQIYHKSCLVCINCLDQLADEEFYEVDGAHYCVICYQEMYALACCKCDSAITSRTCYSVLGMNYHFRCLQCKNCKRAIELDPVYLCQKAFLCKKCVMDPKASSRPLNLRDS</sequence>
<reference evidence="7" key="1">
    <citation type="submission" date="2013-11" db="EMBL/GenBank/DDBJ databases">
        <authorList>
            <person name="Aslett M."/>
        </authorList>
    </citation>
    <scope>NUCLEOTIDE SEQUENCE [LARGE SCALE GENOMIC DNA]</scope>
    <source>
        <strain evidence="7">Edinburgh</strain>
    </source>
</reference>
<evidence type="ECO:0000256" key="4">
    <source>
        <dbReference type="ARBA" id="ARBA00023038"/>
    </source>
</evidence>
<evidence type="ECO:0000256" key="5">
    <source>
        <dbReference type="PROSITE-ProRule" id="PRU00125"/>
    </source>
</evidence>
<protein>
    <submittedName>
        <fullName evidence="8 9">LIM zinc-binding domain-containing protein</fullName>
    </submittedName>
</protein>
<dbReference type="SUPFAM" id="SSF57716">
    <property type="entry name" value="Glucocorticoid receptor-like (DNA-binding domain)"/>
    <property type="match status" value="1"/>
</dbReference>
<dbReference type="AlphaFoldDB" id="A0A5S6Q2F2"/>
<keyword evidence="7" id="KW-1185">Reference proteome</keyword>
<keyword evidence="4 5" id="KW-0440">LIM domain</keyword>
<dbReference type="WBParaSite" id="TMUE_0000001524.1">
    <property type="protein sequence ID" value="TMUE_0000001524.1"/>
    <property type="gene ID" value="WBGene00297414"/>
</dbReference>
<evidence type="ECO:0000256" key="3">
    <source>
        <dbReference type="ARBA" id="ARBA00022833"/>
    </source>
</evidence>
<dbReference type="Gene3D" id="2.10.110.10">
    <property type="entry name" value="Cysteine Rich Protein"/>
    <property type="match status" value="2"/>
</dbReference>
<dbReference type="WBParaSite" id="TMUE_0000001400.1">
    <property type="protein sequence ID" value="TMUE_0000001400.1"/>
    <property type="gene ID" value="WBGene00297296"/>
</dbReference>
<dbReference type="CDD" id="cd08368">
    <property type="entry name" value="LIM"/>
    <property type="match status" value="2"/>
</dbReference>
<keyword evidence="2" id="KW-0677">Repeat</keyword>